<evidence type="ECO:0000313" key="1">
    <source>
        <dbReference type="EMBL" id="GGE13445.1"/>
    </source>
</evidence>
<sequence length="329" mass="37441">MKTPLLAFNSKGIYCEAADVYIDAWKPVDKVIISHGHADHSRYGHKQYITHHDNIPIVKHRLGDVNIEGKNYNETFTINNVKFSLHPAGHIIGSSQIRVEHKGEVWVFTGDYKDEADGVCIPFEPVKCHSFITECTFGLPAFKWKPQSEVFTEINQWWKQNQEDGRTSVLFGYSLGKAQRLLKHVDAEIGKIYTHGAIENMTQVLRNLVDFPETNLITRETTKSELNGNLVIAPSSAHGGTWIKKMTPYVTGSASGWMTFRGARRRRAIDKGFVLSDHCDWDGLLKSIKATECEKVICTHGYTDIFAKYLRELGYDARTEKTQYEENED</sequence>
<evidence type="ECO:0000313" key="2">
    <source>
        <dbReference type="Proteomes" id="UP000599688"/>
    </source>
</evidence>
<dbReference type="NCBIfam" id="TIGR04122">
    <property type="entry name" value="Xnuc_lig_assoc"/>
    <property type="match status" value="1"/>
</dbReference>
<dbReference type="InterPro" id="IPR026360">
    <property type="entry name" value="Xnuc_lig_assoc"/>
</dbReference>
<dbReference type="PANTHER" id="PTHR11203">
    <property type="entry name" value="CLEAVAGE AND POLYADENYLATION SPECIFICITY FACTOR FAMILY MEMBER"/>
    <property type="match status" value="1"/>
</dbReference>
<gene>
    <name evidence="1" type="ORF">GCM10010831_13510</name>
</gene>
<comment type="caution">
    <text evidence="1">The sequence shown here is derived from an EMBL/GenBank/DDBJ whole genome shotgun (WGS) entry which is preliminary data.</text>
</comment>
<dbReference type="RefSeq" id="WP_188406064.1">
    <property type="nucleotide sequence ID" value="NZ_BMGL01000007.1"/>
</dbReference>
<reference evidence="1 2" key="1">
    <citation type="journal article" date="2014" name="Int. J. Syst. Evol. Microbiol.">
        <title>Complete genome sequence of Corynebacterium casei LMG S-19264T (=DSM 44701T), isolated from a smear-ripened cheese.</title>
        <authorList>
            <consortium name="US DOE Joint Genome Institute (JGI-PGF)"/>
            <person name="Walter F."/>
            <person name="Albersmeier A."/>
            <person name="Kalinowski J."/>
            <person name="Ruckert C."/>
        </authorList>
    </citation>
    <scope>NUCLEOTIDE SEQUENCE [LARGE SCALE GENOMIC DNA]</scope>
    <source>
        <strain evidence="1 2">CGMCC 1.12925</strain>
    </source>
</reference>
<dbReference type="Proteomes" id="UP000599688">
    <property type="component" value="Unassembled WGS sequence"/>
</dbReference>
<keyword evidence="2" id="KW-1185">Reference proteome</keyword>
<dbReference type="Gene3D" id="3.60.15.10">
    <property type="entry name" value="Ribonuclease Z/Hydroxyacylglutathione hydrolase-like"/>
    <property type="match status" value="1"/>
</dbReference>
<keyword evidence="1" id="KW-0436">Ligase</keyword>
<organism evidence="1 2">
    <name type="scientific">Psychroflexus salis</name>
    <dbReference type="NCBI Taxonomy" id="1526574"/>
    <lineage>
        <taxon>Bacteria</taxon>
        <taxon>Pseudomonadati</taxon>
        <taxon>Bacteroidota</taxon>
        <taxon>Flavobacteriia</taxon>
        <taxon>Flavobacteriales</taxon>
        <taxon>Flavobacteriaceae</taxon>
        <taxon>Psychroflexus</taxon>
    </lineage>
</organism>
<dbReference type="GO" id="GO:0016874">
    <property type="term" value="F:ligase activity"/>
    <property type="evidence" value="ECO:0007669"/>
    <property type="project" value="UniProtKB-KW"/>
</dbReference>
<protein>
    <submittedName>
        <fullName evidence="1">DNA ligase-associated DEXH box helicase</fullName>
    </submittedName>
</protein>
<dbReference type="InterPro" id="IPR050698">
    <property type="entry name" value="MBL"/>
</dbReference>
<dbReference type="PANTHER" id="PTHR11203:SF49">
    <property type="entry name" value="BLL1145 PROTEIN"/>
    <property type="match status" value="1"/>
</dbReference>
<dbReference type="GO" id="GO:0004521">
    <property type="term" value="F:RNA endonuclease activity"/>
    <property type="evidence" value="ECO:0007669"/>
    <property type="project" value="TreeGrafter"/>
</dbReference>
<name>A0A916ZTK6_9FLAO</name>
<dbReference type="AlphaFoldDB" id="A0A916ZTK6"/>
<dbReference type="SUPFAM" id="SSF56281">
    <property type="entry name" value="Metallo-hydrolase/oxidoreductase"/>
    <property type="match status" value="1"/>
</dbReference>
<accession>A0A916ZTK6</accession>
<dbReference type="EMBL" id="BMGL01000007">
    <property type="protein sequence ID" value="GGE13445.1"/>
    <property type="molecule type" value="Genomic_DNA"/>
</dbReference>
<dbReference type="InterPro" id="IPR036866">
    <property type="entry name" value="RibonucZ/Hydroxyglut_hydro"/>
</dbReference>
<proteinExistence type="predicted"/>